<dbReference type="GO" id="GO:0008233">
    <property type="term" value="F:peptidase activity"/>
    <property type="evidence" value="ECO:0007669"/>
    <property type="project" value="UniProtKB-KW"/>
</dbReference>
<dbReference type="InterPro" id="IPR011650">
    <property type="entry name" value="Peptidase_M20_dimer"/>
</dbReference>
<keyword evidence="1" id="KW-0645">Protease</keyword>
<gene>
    <name evidence="5" type="ORF">AVDCRST_MAG11-1735</name>
</gene>
<evidence type="ECO:0000256" key="2">
    <source>
        <dbReference type="ARBA" id="ARBA00022723"/>
    </source>
</evidence>
<dbReference type="Gene3D" id="3.40.630.10">
    <property type="entry name" value="Zn peptidases"/>
    <property type="match status" value="1"/>
</dbReference>
<keyword evidence="2" id="KW-0479">Metal-binding</keyword>
<organism evidence="5">
    <name type="scientific">uncultured Gemmatimonadaceae bacterium</name>
    <dbReference type="NCBI Taxonomy" id="246130"/>
    <lineage>
        <taxon>Bacteria</taxon>
        <taxon>Pseudomonadati</taxon>
        <taxon>Gemmatimonadota</taxon>
        <taxon>Gemmatimonadia</taxon>
        <taxon>Gemmatimonadales</taxon>
        <taxon>Gemmatimonadaceae</taxon>
        <taxon>environmental samples</taxon>
    </lineage>
</organism>
<dbReference type="NCBIfam" id="NF006053">
    <property type="entry name" value="PRK08201.1"/>
    <property type="match status" value="1"/>
</dbReference>
<evidence type="ECO:0000313" key="5">
    <source>
        <dbReference type="EMBL" id="CAA9315271.1"/>
    </source>
</evidence>
<dbReference type="GO" id="GO:0006508">
    <property type="term" value="P:proteolysis"/>
    <property type="evidence" value="ECO:0007669"/>
    <property type="project" value="UniProtKB-KW"/>
</dbReference>
<dbReference type="Pfam" id="PF07687">
    <property type="entry name" value="M20_dimer"/>
    <property type="match status" value="1"/>
</dbReference>
<evidence type="ECO:0000256" key="1">
    <source>
        <dbReference type="ARBA" id="ARBA00022670"/>
    </source>
</evidence>
<keyword evidence="3" id="KW-0378">Hydrolase</keyword>
<proteinExistence type="predicted"/>
<evidence type="ECO:0000259" key="4">
    <source>
        <dbReference type="Pfam" id="PF07687"/>
    </source>
</evidence>
<feature type="domain" description="Peptidase M20 dimerisation" evidence="4">
    <location>
        <begin position="197"/>
        <end position="355"/>
    </location>
</feature>
<name>A0A6J4KU83_9BACT</name>
<dbReference type="SUPFAM" id="SSF53187">
    <property type="entry name" value="Zn-dependent exopeptidases"/>
    <property type="match status" value="1"/>
</dbReference>
<dbReference type="Pfam" id="PF01546">
    <property type="entry name" value="Peptidase_M20"/>
    <property type="match status" value="1"/>
</dbReference>
<dbReference type="PANTHER" id="PTHR43270:SF12">
    <property type="entry name" value="SUCCINYL-DIAMINOPIMELATE DESUCCINYLASE"/>
    <property type="match status" value="1"/>
</dbReference>
<dbReference type="InterPro" id="IPR002933">
    <property type="entry name" value="Peptidase_M20"/>
</dbReference>
<dbReference type="AlphaFoldDB" id="A0A6J4KU83"/>
<dbReference type="GO" id="GO:0046872">
    <property type="term" value="F:metal ion binding"/>
    <property type="evidence" value="ECO:0007669"/>
    <property type="project" value="UniProtKB-KW"/>
</dbReference>
<dbReference type="NCBIfam" id="NF005914">
    <property type="entry name" value="PRK07907.1"/>
    <property type="match status" value="1"/>
</dbReference>
<reference evidence="5" key="1">
    <citation type="submission" date="2020-02" db="EMBL/GenBank/DDBJ databases">
        <authorList>
            <person name="Meier V. D."/>
        </authorList>
    </citation>
    <scope>NUCLEOTIDE SEQUENCE</scope>
    <source>
        <strain evidence="5">AVDCRST_MAG11</strain>
    </source>
</reference>
<evidence type="ECO:0000256" key="3">
    <source>
        <dbReference type="ARBA" id="ARBA00022801"/>
    </source>
</evidence>
<dbReference type="NCBIfam" id="NF006579">
    <property type="entry name" value="PRK09104.1"/>
    <property type="match status" value="1"/>
</dbReference>
<protein>
    <submittedName>
        <fullName evidence="5">Acetylornithine deacetylase/Succinyl-diaminopimelate desuccinylase and related deacylases</fullName>
    </submittedName>
</protein>
<dbReference type="Gene3D" id="3.30.70.360">
    <property type="match status" value="1"/>
</dbReference>
<dbReference type="EMBL" id="CADCTU010000396">
    <property type="protein sequence ID" value="CAA9315271.1"/>
    <property type="molecule type" value="Genomic_DNA"/>
</dbReference>
<sequence length="463" mass="49032">MPIAPDLETYLAAHNTRIRDELFDFLRIPSVSARSEHAGDVRRAAEWFAAALQQAGLRAALHETAGHPVVVGEWRDAGPGAPTVLVYGHYDVQPAEPLELWSSPPFEPTVRDGNVYARGSVDDKGQLFLHVKALEALLRVRGALPVNVVVLAEGEEEVGSEHLAPFVEAHRAALACDAVVISDSAMFAPGQPSILSSLRGLAYFQIDVQGPKGDLHSGSYGGAVVNPAMALARILATLHDAEGRVAIPGFYDAVAPWPEHVRAGMRALPFDEGGFLREVGAPALGGEAGHTTLERIWTRPTCEVNGLLSGYTGEGAKTVLPAKAMAKVSCRLVPGQEPAEIERLMTAHVERVAPSGVRVTVTHLHGGRPWRADLAGPLFDAAHEALAAAFGRAPVVVGEGGSIPVVGDFARVLGAPVLLMGFGLPGENAHAPDEWMSLENFEKGMRAAAMLFEVLGRGATRAP</sequence>
<dbReference type="InterPro" id="IPR051458">
    <property type="entry name" value="Cyt/Met_Dipeptidase"/>
</dbReference>
<dbReference type="PANTHER" id="PTHR43270">
    <property type="entry name" value="BETA-ALA-HIS DIPEPTIDASE"/>
    <property type="match status" value="1"/>
</dbReference>
<accession>A0A6J4KU83</accession>